<feature type="compositionally biased region" description="Acidic residues" evidence="1">
    <location>
        <begin position="512"/>
        <end position="522"/>
    </location>
</feature>
<feature type="compositionally biased region" description="Polar residues" evidence="1">
    <location>
        <begin position="283"/>
        <end position="299"/>
    </location>
</feature>
<feature type="region of interest" description="Disordered" evidence="1">
    <location>
        <begin position="437"/>
        <end position="467"/>
    </location>
</feature>
<dbReference type="STRING" id="1664694.A0A0N1HAF5"/>
<dbReference type="GO" id="GO:0003700">
    <property type="term" value="F:DNA-binding transcription factor activity"/>
    <property type="evidence" value="ECO:0007669"/>
    <property type="project" value="InterPro"/>
</dbReference>
<dbReference type="PANTHER" id="PTHR23225:SF2">
    <property type="entry name" value="AT09679P-RELATED"/>
    <property type="match status" value="1"/>
</dbReference>
<keyword evidence="3" id="KW-1185">Reference proteome</keyword>
<accession>A0A0N1HAF5</accession>
<name>A0A0N1HAF5_9EURO</name>
<feature type="region of interest" description="Disordered" evidence="1">
    <location>
        <begin position="278"/>
        <end position="348"/>
    </location>
</feature>
<organism evidence="2 3">
    <name type="scientific">Cyphellophora attinorum</name>
    <dbReference type="NCBI Taxonomy" id="1664694"/>
    <lineage>
        <taxon>Eukaryota</taxon>
        <taxon>Fungi</taxon>
        <taxon>Dikarya</taxon>
        <taxon>Ascomycota</taxon>
        <taxon>Pezizomycotina</taxon>
        <taxon>Eurotiomycetes</taxon>
        <taxon>Chaetothyriomycetidae</taxon>
        <taxon>Chaetothyriales</taxon>
        <taxon>Cyphellophoraceae</taxon>
        <taxon>Cyphellophora</taxon>
    </lineage>
</organism>
<evidence type="ECO:0000313" key="3">
    <source>
        <dbReference type="Proteomes" id="UP000038010"/>
    </source>
</evidence>
<feature type="compositionally biased region" description="Polar residues" evidence="1">
    <location>
        <begin position="331"/>
        <end position="348"/>
    </location>
</feature>
<comment type="caution">
    <text evidence="2">The sequence shown here is derived from an EMBL/GenBank/DDBJ whole genome shotgun (WGS) entry which is preliminary data.</text>
</comment>
<evidence type="ECO:0008006" key="4">
    <source>
        <dbReference type="Google" id="ProtNLM"/>
    </source>
</evidence>
<dbReference type="RefSeq" id="XP_018004860.1">
    <property type="nucleotide sequence ID" value="XM_018142491.1"/>
</dbReference>
<dbReference type="VEuPathDB" id="FungiDB:AB675_2514"/>
<feature type="compositionally biased region" description="Basic residues" evidence="1">
    <location>
        <begin position="641"/>
        <end position="657"/>
    </location>
</feature>
<dbReference type="GeneID" id="28734371"/>
<feature type="compositionally biased region" description="Polar residues" evidence="1">
    <location>
        <begin position="307"/>
        <end position="322"/>
    </location>
</feature>
<gene>
    <name evidence="2" type="ORF">AB675_2514</name>
</gene>
<proteinExistence type="predicted"/>
<dbReference type="AlphaFoldDB" id="A0A0N1HAF5"/>
<feature type="region of interest" description="Disordered" evidence="1">
    <location>
        <begin position="697"/>
        <end position="759"/>
    </location>
</feature>
<dbReference type="InterPro" id="IPR039970">
    <property type="entry name" value="TF_Grauzone"/>
</dbReference>
<evidence type="ECO:0000313" key="2">
    <source>
        <dbReference type="EMBL" id="KPI44897.1"/>
    </source>
</evidence>
<feature type="compositionally biased region" description="Basic residues" evidence="1">
    <location>
        <begin position="530"/>
        <end position="540"/>
    </location>
</feature>
<dbReference type="PANTHER" id="PTHR23225">
    <property type="entry name" value="ZINC FINGER PROTEIN"/>
    <property type="match status" value="1"/>
</dbReference>
<feature type="compositionally biased region" description="Basic and acidic residues" evidence="1">
    <location>
        <begin position="627"/>
        <end position="638"/>
    </location>
</feature>
<dbReference type="OrthoDB" id="5388486at2759"/>
<feature type="compositionally biased region" description="Basic residues" evidence="1">
    <location>
        <begin position="445"/>
        <end position="460"/>
    </location>
</feature>
<protein>
    <recommendedName>
        <fullName evidence="4">C2H2-type domain-containing protein</fullName>
    </recommendedName>
</protein>
<dbReference type="EMBL" id="LFJN01000002">
    <property type="protein sequence ID" value="KPI44897.1"/>
    <property type="molecule type" value="Genomic_DNA"/>
</dbReference>
<feature type="compositionally biased region" description="Acidic residues" evidence="1">
    <location>
        <begin position="705"/>
        <end position="715"/>
    </location>
</feature>
<evidence type="ECO:0000256" key="1">
    <source>
        <dbReference type="SAM" id="MobiDB-lite"/>
    </source>
</evidence>
<feature type="region of interest" description="Disordered" evidence="1">
    <location>
        <begin position="622"/>
        <end position="666"/>
    </location>
</feature>
<dbReference type="Proteomes" id="UP000038010">
    <property type="component" value="Unassembled WGS sequence"/>
</dbReference>
<reference evidence="2 3" key="1">
    <citation type="submission" date="2015-06" db="EMBL/GenBank/DDBJ databases">
        <title>Draft genome of the ant-associated black yeast Phialophora attae CBS 131958.</title>
        <authorList>
            <person name="Moreno L.F."/>
            <person name="Stielow B.J."/>
            <person name="de Hoog S."/>
            <person name="Vicente V.A."/>
            <person name="Weiss V.A."/>
            <person name="de Vries M."/>
            <person name="Cruz L.M."/>
            <person name="Souza E.M."/>
        </authorList>
    </citation>
    <scope>NUCLEOTIDE SEQUENCE [LARGE SCALE GENOMIC DNA]</scope>
    <source>
        <strain evidence="2 3">CBS 131958</strain>
    </source>
</reference>
<feature type="compositionally biased region" description="Acidic residues" evidence="1">
    <location>
        <begin position="735"/>
        <end position="759"/>
    </location>
</feature>
<feature type="region of interest" description="Disordered" evidence="1">
    <location>
        <begin position="512"/>
        <end position="540"/>
    </location>
</feature>
<sequence length="759" mass="83329">MSTPFLDFDSPSIDLSSDAAQLFDKNQHHSNTMDATYVSAWAPQQLEHELAYHHYQQDPYRVHIRRLSAQYDPMMFPVGIPDVMQKPSMSLPMLQVPLQHQQSDYPIGWQPLYHTPEEHRHWSPLSRVSSSSGFDNTCSPPSHHGSMSPAMATEVLASMLREQDMYSSPVSVHGAYPGMSATAMSSTGTYAVQAPHVIPSQHFSMRDFDCYSSDGEEPPLIDAEELYANQAYQVPAPVEPEPASSHRTAALKVADEPSVPSLQEAASQTVLSVSVAEEPIPPASTSNKSKARPTSSSKTNPRKHARSPSTASASSEPLQTAPSAKKRRIASISSLKRTISAPTAPTTKSKPLLPCPFHAFACPAVFPSKNEWKRHTLSQHLRLGFYRCSLGSCAIDHPSGVTQARGYNDFNRKDLFVQHLRRMHADECPGIVAKDEEHQAMGVSGRRKTSKAKSKKGKAGRKTEDAGELDEAWLEQVRREAWISVRLAPGGDALVGCGFCKEKFGCRLADAGESDSDDDGSDAESSADHRHPRKRRRQQKISHAITGEEGKGADVAMWEKRMEHVAAHYASGAKVEDEVLDEGFKNWAINQRLVVWSGSFDGSGSWVLREIAEGVDTAGHQGVVGRDYSHPYGEHEPAKTGGRRKGKNSLAKHRAQRGRNDTWAMGPVVGANGSGVVSDPGTFGAVARKSERLLVSGTKRKYVESDEEDEDEVSSVDDQGSWGRNKRVKIKEEVVVQEDLDEEEDVEASESDADGEDDY</sequence>